<dbReference type="PRINTS" id="PR00778">
    <property type="entry name" value="HTHARSR"/>
</dbReference>
<feature type="domain" description="HTH arsR-type" evidence="4">
    <location>
        <begin position="2"/>
        <end position="96"/>
    </location>
</feature>
<dbReference type="InterPro" id="IPR036388">
    <property type="entry name" value="WH-like_DNA-bd_sf"/>
</dbReference>
<evidence type="ECO:0000256" key="1">
    <source>
        <dbReference type="ARBA" id="ARBA00023015"/>
    </source>
</evidence>
<protein>
    <submittedName>
        <fullName evidence="6">ArsR family transcriptional regulator</fullName>
    </submittedName>
    <submittedName>
        <fullName evidence="5">Transcriptional regulator, ArsR</fullName>
    </submittedName>
</protein>
<proteinExistence type="predicted"/>
<dbReference type="EMBL" id="LOCK01000009">
    <property type="protein sequence ID" value="KTE92985.1"/>
    <property type="molecule type" value="Genomic_DNA"/>
</dbReference>
<dbReference type="PROSITE" id="PS50987">
    <property type="entry name" value="HTH_ARSR_2"/>
    <property type="match status" value="1"/>
</dbReference>
<keyword evidence="2" id="KW-0238">DNA-binding</keyword>
<dbReference type="InterPro" id="IPR036390">
    <property type="entry name" value="WH_DNA-bd_sf"/>
</dbReference>
<dbReference type="AlphaFoldDB" id="A0A098B7M4"/>
<reference evidence="6 7" key="2">
    <citation type="submission" date="2015-12" db="EMBL/GenBank/DDBJ databases">
        <title>Draft Genome Sequence of Desulfitobacterium hafniense Strain DH, a Sulfate-reducing Bacterium Isolated from Paddy Soils.</title>
        <authorList>
            <person name="Bao P."/>
            <person name="Zhang X."/>
            <person name="Li G."/>
        </authorList>
    </citation>
    <scope>NUCLEOTIDE SEQUENCE [LARGE SCALE GENOMIC DNA]</scope>
    <source>
        <strain evidence="6 7">DH</strain>
    </source>
</reference>
<dbReference type="Gene3D" id="1.10.10.10">
    <property type="entry name" value="Winged helix-like DNA-binding domain superfamily/Winged helix DNA-binding domain"/>
    <property type="match status" value="1"/>
</dbReference>
<dbReference type="CDD" id="cd00090">
    <property type="entry name" value="HTH_ARSR"/>
    <property type="match status" value="1"/>
</dbReference>
<dbReference type="InterPro" id="IPR011991">
    <property type="entry name" value="ArsR-like_HTH"/>
</dbReference>
<dbReference type="RefSeq" id="WP_018306389.1">
    <property type="nucleotide sequence ID" value="NZ_LK996017.1"/>
</dbReference>
<evidence type="ECO:0000313" key="5">
    <source>
        <dbReference type="EMBL" id="CDX04370.1"/>
    </source>
</evidence>
<dbReference type="Proteomes" id="UP000054623">
    <property type="component" value="Unassembled WGS sequence"/>
</dbReference>
<dbReference type="InterPro" id="IPR001845">
    <property type="entry name" value="HTH_ArsR_DNA-bd_dom"/>
</dbReference>
<organism evidence="5">
    <name type="scientific">Desulfitobacterium hafniense</name>
    <name type="common">Desulfitobacterium frappieri</name>
    <dbReference type="NCBI Taxonomy" id="49338"/>
    <lineage>
        <taxon>Bacteria</taxon>
        <taxon>Bacillati</taxon>
        <taxon>Bacillota</taxon>
        <taxon>Clostridia</taxon>
        <taxon>Eubacteriales</taxon>
        <taxon>Desulfitobacteriaceae</taxon>
        <taxon>Desulfitobacterium</taxon>
    </lineage>
</organism>
<keyword evidence="3" id="KW-0804">Transcription</keyword>
<evidence type="ECO:0000259" key="4">
    <source>
        <dbReference type="PROSITE" id="PS50987"/>
    </source>
</evidence>
<sequence length="106" mass="11999">MSNSMGSQLISNVFKALGHPIRIQIIKLLKDGELCVCDILPNLDAEQSNTSQHLAVLKNQSIVESRKEGSKVIYSIKHKEVYEMIDYAETIILRQIEDTKESLLNK</sequence>
<accession>A0A098B7M4</accession>
<evidence type="ECO:0000256" key="3">
    <source>
        <dbReference type="ARBA" id="ARBA00023163"/>
    </source>
</evidence>
<gene>
    <name evidence="6" type="ORF">AT727_16090</name>
    <name evidence="5" type="ORF">DPCES_4484</name>
</gene>
<name>A0A098B7M4_DESHA</name>
<evidence type="ECO:0000313" key="6">
    <source>
        <dbReference type="EMBL" id="KTE92985.1"/>
    </source>
</evidence>
<dbReference type="NCBIfam" id="NF033788">
    <property type="entry name" value="HTH_metalloreg"/>
    <property type="match status" value="1"/>
</dbReference>
<dbReference type="GO" id="GO:0003700">
    <property type="term" value="F:DNA-binding transcription factor activity"/>
    <property type="evidence" value="ECO:0007669"/>
    <property type="project" value="InterPro"/>
</dbReference>
<dbReference type="PATRIC" id="fig|49338.4.peg.4822"/>
<dbReference type="SUPFAM" id="SSF46785">
    <property type="entry name" value="Winged helix' DNA-binding domain"/>
    <property type="match status" value="1"/>
</dbReference>
<dbReference type="SMART" id="SM00418">
    <property type="entry name" value="HTH_ARSR"/>
    <property type="match status" value="1"/>
</dbReference>
<dbReference type="PANTHER" id="PTHR43132:SF2">
    <property type="entry name" value="ARSENICAL RESISTANCE OPERON REPRESSOR ARSR-RELATED"/>
    <property type="match status" value="1"/>
</dbReference>
<dbReference type="GO" id="GO:0003677">
    <property type="term" value="F:DNA binding"/>
    <property type="evidence" value="ECO:0007669"/>
    <property type="project" value="UniProtKB-KW"/>
</dbReference>
<dbReference type="Pfam" id="PF01022">
    <property type="entry name" value="HTH_5"/>
    <property type="match status" value="1"/>
</dbReference>
<keyword evidence="1" id="KW-0805">Transcription regulation</keyword>
<reference evidence="5" key="1">
    <citation type="submission" date="2014-07" db="EMBL/GenBank/DDBJ databases">
        <authorList>
            <person name="Hornung V.Bastian."/>
        </authorList>
    </citation>
    <scope>NUCLEOTIDE SEQUENCE</scope>
    <source>
        <strain evidence="5">PCE-S</strain>
    </source>
</reference>
<evidence type="ECO:0000313" key="7">
    <source>
        <dbReference type="Proteomes" id="UP000054623"/>
    </source>
</evidence>
<dbReference type="PANTHER" id="PTHR43132">
    <property type="entry name" value="ARSENICAL RESISTANCE OPERON REPRESSOR ARSR-RELATED"/>
    <property type="match status" value="1"/>
</dbReference>
<dbReference type="EMBL" id="LK996017">
    <property type="protein sequence ID" value="CDX04370.1"/>
    <property type="molecule type" value="Genomic_DNA"/>
</dbReference>
<evidence type="ECO:0000256" key="2">
    <source>
        <dbReference type="ARBA" id="ARBA00023125"/>
    </source>
</evidence>
<dbReference type="InterPro" id="IPR051011">
    <property type="entry name" value="Metal_resp_trans_reg"/>
</dbReference>
<dbReference type="OrthoDB" id="9798835at2"/>